<dbReference type="Pfam" id="PF05876">
    <property type="entry name" value="GpA_ATPase"/>
    <property type="match status" value="1"/>
</dbReference>
<proteinExistence type="predicted"/>
<dbReference type="EMBL" id="CP101508">
    <property type="protein sequence ID" value="UTV29274.1"/>
    <property type="molecule type" value="Genomic_DNA"/>
</dbReference>
<dbReference type="Proteomes" id="UP001057998">
    <property type="component" value="Chromosome 1"/>
</dbReference>
<evidence type="ECO:0000313" key="4">
    <source>
        <dbReference type="Proteomes" id="UP001057998"/>
    </source>
</evidence>
<dbReference type="Pfam" id="PF20454">
    <property type="entry name" value="GpA_nuclease"/>
    <property type="match status" value="1"/>
</dbReference>
<dbReference type="Gene3D" id="3.40.50.300">
    <property type="entry name" value="P-loop containing nucleotide triphosphate hydrolases"/>
    <property type="match status" value="1"/>
</dbReference>
<protein>
    <submittedName>
        <fullName evidence="3">Phage terminase large subunit family protein</fullName>
    </submittedName>
</protein>
<name>A0ABY5GKN6_9GAMM</name>
<dbReference type="InterPro" id="IPR046453">
    <property type="entry name" value="GpA_ATPase"/>
</dbReference>
<organism evidence="3 4">
    <name type="scientific">Photobacterium atrarenae</name>
    <dbReference type="NCBI Taxonomy" id="865757"/>
    <lineage>
        <taxon>Bacteria</taxon>
        <taxon>Pseudomonadati</taxon>
        <taxon>Pseudomonadota</taxon>
        <taxon>Gammaproteobacteria</taxon>
        <taxon>Vibrionales</taxon>
        <taxon>Vibrionaceae</taxon>
        <taxon>Photobacterium</taxon>
    </lineage>
</organism>
<dbReference type="InterPro" id="IPR027417">
    <property type="entry name" value="P-loop_NTPase"/>
</dbReference>
<gene>
    <name evidence="3" type="ORF">NNL38_08345</name>
</gene>
<feature type="domain" description="Phage terminase large subunit GpA ATPase" evidence="1">
    <location>
        <begin position="27"/>
        <end position="254"/>
    </location>
</feature>
<keyword evidence="4" id="KW-1185">Reference proteome</keyword>
<reference evidence="3" key="1">
    <citation type="submission" date="2022-07" db="EMBL/GenBank/DDBJ databases">
        <title>Genome sequencing of Photobacterium atrarenae GJH2-4.</title>
        <authorList>
            <person name="Park S.-J."/>
        </authorList>
    </citation>
    <scope>NUCLEOTIDE SEQUENCE</scope>
    <source>
        <strain evidence="3">GJH2-4</strain>
    </source>
</reference>
<evidence type="ECO:0000259" key="1">
    <source>
        <dbReference type="Pfam" id="PF05876"/>
    </source>
</evidence>
<evidence type="ECO:0000313" key="3">
    <source>
        <dbReference type="EMBL" id="UTV29274.1"/>
    </source>
</evidence>
<accession>A0ABY5GKN6</accession>
<evidence type="ECO:0000259" key="2">
    <source>
        <dbReference type="Pfam" id="PF20454"/>
    </source>
</evidence>
<feature type="domain" description="Terminase large subunit GpA endonuclease" evidence="2">
    <location>
        <begin position="297"/>
        <end position="580"/>
    </location>
</feature>
<dbReference type="InterPro" id="IPR046454">
    <property type="entry name" value="GpA_endonuclease"/>
</dbReference>
<sequence>MVPPRKTEIIAWTTKHENPLAQIYSPKPFQKAWLKAIDDPYIEKIVLCKSARVGYAIFMNTAMAWLITNDPGNIMIVQNTEGDAEKFAVREAGKVFAHCLPVMERMQGKNTTKEKSFYGGELCIVWATSASSFRMLTIKYLFMDEVSGWLDNVEKEGDPVELAVTRTETESKRKIVLGSTPKEAGTCKISREFRLTDQRYFYVPCPHCGHKHRLKLANFRYDPEELSTAHFVCEGCGEGIYEHHKRNIVQAGEWRATREFTCCNTHQEPSQWDESGTALCCKCGKPGDTNERGKVEAGFHIWSAYNDNLNTSLPSLANEYEKAKQEPQKMQTFMNTKVGVEYSDTSSSHKLKNFELIYTRREHYAPLDYLPEETLCLLGSVDTQTYRFEYHFWAIGPKGEIWAVDYGCVQGDPEDDLTQKSLIDVLSRPFLLKDGRQISCYAVVMDCNGHAWKAMLEFCAQYEGWIYAIRGEANVQTKFKPELTLTYKVHQEARCGYRSLNVHQLKNRAAERLNLAKPGKNYIHFPVNDTFDLNYFQMLTAEELVGSGKNVTWKKKKGQRRNEPWDLLVYVLWLYDFLRVVIKEVSNTSPLGLIDSRANDSNQYDEPDYFDGYEVSDYEDY</sequence>